<name>A0AAV8H812_9POAL</name>
<sequence length="89" mass="10250">MIQMLKLFEAELGDKKYFGGDTFGFVDVAFVPFTSWFDTYGSVWIGVGRRKEGKKWEEVPGAGKCGKDTYEPSKTYEFVCFLKKYYGIE</sequence>
<evidence type="ECO:0000313" key="2">
    <source>
        <dbReference type="EMBL" id="KAJ4811373.1"/>
    </source>
</evidence>
<dbReference type="InterPro" id="IPR010987">
    <property type="entry name" value="Glutathione-S-Trfase_C-like"/>
</dbReference>
<reference evidence="2" key="1">
    <citation type="submission" date="2022-08" db="EMBL/GenBank/DDBJ databases">
        <authorList>
            <person name="Marques A."/>
        </authorList>
    </citation>
    <scope>NUCLEOTIDE SEQUENCE</scope>
    <source>
        <strain evidence="2">RhyPub2mFocal</strain>
        <tissue evidence="2">Leaves</tissue>
    </source>
</reference>
<comment type="caution">
    <text evidence="2">The sequence shown here is derived from an EMBL/GenBank/DDBJ whole genome shotgun (WGS) entry which is preliminary data.</text>
</comment>
<gene>
    <name evidence="2" type="ORF">LUZ62_023939</name>
</gene>
<dbReference type="InterPro" id="IPR036282">
    <property type="entry name" value="Glutathione-S-Trfase_C_sf"/>
</dbReference>
<dbReference type="AlphaFoldDB" id="A0AAV8H812"/>
<dbReference type="EMBL" id="JAMFTS010000001">
    <property type="protein sequence ID" value="KAJ4811373.1"/>
    <property type="molecule type" value="Genomic_DNA"/>
</dbReference>
<dbReference type="PROSITE" id="PS50405">
    <property type="entry name" value="GST_CTER"/>
    <property type="match status" value="1"/>
</dbReference>
<dbReference type="Gene3D" id="1.20.1050.10">
    <property type="match status" value="1"/>
</dbReference>
<dbReference type="Pfam" id="PF13410">
    <property type="entry name" value="GST_C_2"/>
    <property type="match status" value="1"/>
</dbReference>
<evidence type="ECO:0000313" key="3">
    <source>
        <dbReference type="Proteomes" id="UP001140206"/>
    </source>
</evidence>
<proteinExistence type="predicted"/>
<evidence type="ECO:0000259" key="1">
    <source>
        <dbReference type="PROSITE" id="PS50405"/>
    </source>
</evidence>
<accession>A0AAV8H812</accession>
<protein>
    <submittedName>
        <fullName evidence="2">Glutathione S-transferase</fullName>
    </submittedName>
</protein>
<dbReference type="Proteomes" id="UP001140206">
    <property type="component" value="Chromosome 1"/>
</dbReference>
<feature type="domain" description="GST C-terminal" evidence="1">
    <location>
        <begin position="1"/>
        <end position="86"/>
    </location>
</feature>
<keyword evidence="3" id="KW-1185">Reference proteome</keyword>
<organism evidence="2 3">
    <name type="scientific">Rhynchospora pubera</name>
    <dbReference type="NCBI Taxonomy" id="906938"/>
    <lineage>
        <taxon>Eukaryota</taxon>
        <taxon>Viridiplantae</taxon>
        <taxon>Streptophyta</taxon>
        <taxon>Embryophyta</taxon>
        <taxon>Tracheophyta</taxon>
        <taxon>Spermatophyta</taxon>
        <taxon>Magnoliopsida</taxon>
        <taxon>Liliopsida</taxon>
        <taxon>Poales</taxon>
        <taxon>Cyperaceae</taxon>
        <taxon>Cyperoideae</taxon>
        <taxon>Rhynchosporeae</taxon>
        <taxon>Rhynchospora</taxon>
    </lineage>
</organism>
<dbReference type="SUPFAM" id="SSF47616">
    <property type="entry name" value="GST C-terminal domain-like"/>
    <property type="match status" value="1"/>
</dbReference>